<dbReference type="InterPro" id="IPR000120">
    <property type="entry name" value="Amidase"/>
</dbReference>
<dbReference type="GO" id="GO:0005524">
    <property type="term" value="F:ATP binding"/>
    <property type="evidence" value="ECO:0007669"/>
    <property type="project" value="UniProtKB-KW"/>
</dbReference>
<evidence type="ECO:0000256" key="2">
    <source>
        <dbReference type="ARBA" id="ARBA00022598"/>
    </source>
</evidence>
<comment type="caution">
    <text evidence="10">The sequence shown here is derived from an EMBL/GenBank/DDBJ whole genome shotgun (WGS) entry which is preliminary data.</text>
</comment>
<name>A0A9X3SVW1_9ACTN</name>
<evidence type="ECO:0000256" key="7">
    <source>
        <dbReference type="ARBA" id="ARBA00047407"/>
    </source>
</evidence>
<dbReference type="PANTHER" id="PTHR11895">
    <property type="entry name" value="TRANSAMIDASE"/>
    <property type="match status" value="1"/>
</dbReference>
<comment type="subunit">
    <text evidence="8">Heterotrimer of A, B and C subunits.</text>
</comment>
<dbReference type="RefSeq" id="WP_270121722.1">
    <property type="nucleotide sequence ID" value="NZ_BAAAOM010000002.1"/>
</dbReference>
<dbReference type="InterPro" id="IPR004412">
    <property type="entry name" value="GatA"/>
</dbReference>
<dbReference type="InterPro" id="IPR020556">
    <property type="entry name" value="Amidase_CS"/>
</dbReference>
<proteinExistence type="inferred from homology"/>
<dbReference type="InterPro" id="IPR023631">
    <property type="entry name" value="Amidase_dom"/>
</dbReference>
<keyword evidence="2 8" id="KW-0436">Ligase</keyword>
<gene>
    <name evidence="8 10" type="primary">gatA</name>
    <name evidence="11" type="ORF">J2S69_000840</name>
    <name evidence="10" type="ORF">O2L01_09725</name>
</gene>
<dbReference type="NCBIfam" id="TIGR00132">
    <property type="entry name" value="gatA"/>
    <property type="match status" value="1"/>
</dbReference>
<evidence type="ECO:0000256" key="5">
    <source>
        <dbReference type="ARBA" id="ARBA00022917"/>
    </source>
</evidence>
<dbReference type="HAMAP" id="MF_00120">
    <property type="entry name" value="GatA"/>
    <property type="match status" value="1"/>
</dbReference>
<dbReference type="SUPFAM" id="SSF75304">
    <property type="entry name" value="Amidase signature (AS) enzymes"/>
    <property type="match status" value="1"/>
</dbReference>
<evidence type="ECO:0000313" key="13">
    <source>
        <dbReference type="Proteomes" id="UP001183604"/>
    </source>
</evidence>
<accession>A0A9X3SVW1</accession>
<feature type="domain" description="Amidase" evidence="9">
    <location>
        <begin position="25"/>
        <end position="471"/>
    </location>
</feature>
<reference evidence="10" key="1">
    <citation type="submission" date="2022-12" db="EMBL/GenBank/DDBJ databases">
        <title>Gycomyces niveus sp.nov., a novel actinomycete isolated from soil in Shouguang.</title>
        <authorList>
            <person name="Yang X."/>
        </authorList>
    </citation>
    <scope>NUCLEOTIDE SEQUENCE</scope>
    <source>
        <strain evidence="10">DSM 44724</strain>
    </source>
</reference>
<dbReference type="Proteomes" id="UP001183604">
    <property type="component" value="Unassembled WGS sequence"/>
</dbReference>
<comment type="function">
    <text evidence="6 8">Allows the formation of correctly charged Gln-tRNA(Gln) through the transamidation of misacylated Glu-tRNA(Gln) in organisms which lack glutaminyl-tRNA synthetase. The reaction takes place in the presence of glutamine and ATP through an activated gamma-phospho-Glu-tRNA(Gln).</text>
</comment>
<dbReference type="GO" id="GO:0030956">
    <property type="term" value="C:glutamyl-tRNA(Gln) amidotransferase complex"/>
    <property type="evidence" value="ECO:0007669"/>
    <property type="project" value="InterPro"/>
</dbReference>
<dbReference type="EMBL" id="JAPZVQ010000004">
    <property type="protein sequence ID" value="MDA1385262.1"/>
    <property type="molecule type" value="Genomic_DNA"/>
</dbReference>
<comment type="similarity">
    <text evidence="1 8">Belongs to the amidase family. GatA subfamily.</text>
</comment>
<organism evidence="10 12">
    <name type="scientific">Glycomyces lechevalierae</name>
    <dbReference type="NCBI Taxonomy" id="256034"/>
    <lineage>
        <taxon>Bacteria</taxon>
        <taxon>Bacillati</taxon>
        <taxon>Actinomycetota</taxon>
        <taxon>Actinomycetes</taxon>
        <taxon>Glycomycetales</taxon>
        <taxon>Glycomycetaceae</taxon>
        <taxon>Glycomyces</taxon>
    </lineage>
</organism>
<evidence type="ECO:0000256" key="8">
    <source>
        <dbReference type="HAMAP-Rule" id="MF_00120"/>
    </source>
</evidence>
<feature type="active site" description="Charge relay system" evidence="8">
    <location>
        <position position="155"/>
    </location>
</feature>
<comment type="catalytic activity">
    <reaction evidence="7 8">
        <text>L-glutamyl-tRNA(Gln) + L-glutamine + ATP + H2O = L-glutaminyl-tRNA(Gln) + L-glutamate + ADP + phosphate + H(+)</text>
        <dbReference type="Rhea" id="RHEA:17521"/>
        <dbReference type="Rhea" id="RHEA-COMP:9681"/>
        <dbReference type="Rhea" id="RHEA-COMP:9684"/>
        <dbReference type="ChEBI" id="CHEBI:15377"/>
        <dbReference type="ChEBI" id="CHEBI:15378"/>
        <dbReference type="ChEBI" id="CHEBI:29985"/>
        <dbReference type="ChEBI" id="CHEBI:30616"/>
        <dbReference type="ChEBI" id="CHEBI:43474"/>
        <dbReference type="ChEBI" id="CHEBI:58359"/>
        <dbReference type="ChEBI" id="CHEBI:78520"/>
        <dbReference type="ChEBI" id="CHEBI:78521"/>
        <dbReference type="ChEBI" id="CHEBI:456216"/>
        <dbReference type="EC" id="6.3.5.7"/>
    </reaction>
</comment>
<evidence type="ECO:0000256" key="4">
    <source>
        <dbReference type="ARBA" id="ARBA00022840"/>
    </source>
</evidence>
<keyword evidence="4 8" id="KW-0067">ATP-binding</keyword>
<dbReference type="PANTHER" id="PTHR11895:SF151">
    <property type="entry name" value="GLUTAMYL-TRNA(GLN) AMIDOTRANSFERASE SUBUNIT A"/>
    <property type="match status" value="1"/>
</dbReference>
<reference evidence="11 13" key="2">
    <citation type="submission" date="2023-07" db="EMBL/GenBank/DDBJ databases">
        <title>Sequencing the genomes of 1000 actinobacteria strains.</title>
        <authorList>
            <person name="Klenk H.-P."/>
        </authorList>
    </citation>
    <scope>NUCLEOTIDE SEQUENCE [LARGE SCALE GENOMIC DNA]</scope>
    <source>
        <strain evidence="11 13">DSM 44724</strain>
    </source>
</reference>
<keyword evidence="13" id="KW-1185">Reference proteome</keyword>
<dbReference type="AlphaFoldDB" id="A0A9X3SVW1"/>
<dbReference type="Gene3D" id="3.90.1300.10">
    <property type="entry name" value="Amidase signature (AS) domain"/>
    <property type="match status" value="1"/>
</dbReference>
<dbReference type="Proteomes" id="UP001145799">
    <property type="component" value="Unassembled WGS sequence"/>
</dbReference>
<evidence type="ECO:0000313" key="10">
    <source>
        <dbReference type="EMBL" id="MDA1385262.1"/>
    </source>
</evidence>
<evidence type="ECO:0000313" key="11">
    <source>
        <dbReference type="EMBL" id="MDR7337121.1"/>
    </source>
</evidence>
<protein>
    <recommendedName>
        <fullName evidence="8">Glutamyl-tRNA(Gln) amidotransferase subunit A</fullName>
        <shortName evidence="8">Glu-ADT subunit A</shortName>
        <ecNumber evidence="8">6.3.5.7</ecNumber>
    </recommendedName>
</protein>
<feature type="active site" description="Acyl-ester intermediate" evidence="8">
    <location>
        <position position="179"/>
    </location>
</feature>
<evidence type="ECO:0000313" key="12">
    <source>
        <dbReference type="Proteomes" id="UP001145799"/>
    </source>
</evidence>
<evidence type="ECO:0000256" key="3">
    <source>
        <dbReference type="ARBA" id="ARBA00022741"/>
    </source>
</evidence>
<keyword evidence="3 8" id="KW-0547">Nucleotide-binding</keyword>
<keyword evidence="5 8" id="KW-0648">Protein biosynthesis</keyword>
<sequence length="510" mass="53474">MSRIIDRTAAELAADIREGRLTSVEVTTAFLDRIAAVDGTVKAFLHVDREGALATAAEVDAAVAAGQDLGPLAGVPIAVKDVVVTKGLPTTAASKILEGWIPPYDATITERIKAAKMPILGKTNMDEFAMGSSTEYSAFFKTVNPWDTGRIPGGSGGGSAAAVAAKMAPLAIGTDTGGSIRQPGAVTGTFGAKPTYGSNSRYGLIAFSSSLDTPGPVSRNALDGALLHEVISGYDPRDSTAIDAPVPPVVEAAKTGANGDLSGLKLGVVKEFESSYDKAEPGVVEAYRAGVEQLVKLGAEIVEVSCPSFTYALPTYYLIAPSEASSNLARYDGVRYGLRAGDDGQHSLEEVMSLTREAGFGPEVKRRIILGTYALSAGYVDAFYGKAQLVRTLIKQDFEKAFEQVDAIISPTTPFIAFKFGERTGDPYQMYLADLYTIPTNLYGGPGVSVPVGLSEGMPVGLQVMGPVMGDDITYRVAAALESTQDTLLADTAPEISANLRLTAFDEKGK</sequence>
<dbReference type="EMBL" id="JAVDYD010000001">
    <property type="protein sequence ID" value="MDR7337121.1"/>
    <property type="molecule type" value="Genomic_DNA"/>
</dbReference>
<dbReference type="GO" id="GO:0050567">
    <property type="term" value="F:glutaminyl-tRNA synthase (glutamine-hydrolyzing) activity"/>
    <property type="evidence" value="ECO:0007669"/>
    <property type="project" value="UniProtKB-UniRule"/>
</dbReference>
<evidence type="ECO:0000259" key="9">
    <source>
        <dbReference type="Pfam" id="PF01425"/>
    </source>
</evidence>
<dbReference type="EC" id="6.3.5.7" evidence="8"/>
<evidence type="ECO:0000256" key="1">
    <source>
        <dbReference type="ARBA" id="ARBA00008069"/>
    </source>
</evidence>
<feature type="active site" description="Charge relay system" evidence="8">
    <location>
        <position position="80"/>
    </location>
</feature>
<dbReference type="Pfam" id="PF01425">
    <property type="entry name" value="Amidase"/>
    <property type="match status" value="1"/>
</dbReference>
<dbReference type="GO" id="GO:0006412">
    <property type="term" value="P:translation"/>
    <property type="evidence" value="ECO:0007669"/>
    <property type="project" value="UniProtKB-UniRule"/>
</dbReference>
<dbReference type="InterPro" id="IPR036928">
    <property type="entry name" value="AS_sf"/>
</dbReference>
<dbReference type="PROSITE" id="PS00571">
    <property type="entry name" value="AMIDASES"/>
    <property type="match status" value="1"/>
</dbReference>
<evidence type="ECO:0000256" key="6">
    <source>
        <dbReference type="ARBA" id="ARBA00025295"/>
    </source>
</evidence>